<dbReference type="Proteomes" id="UP000001822">
    <property type="component" value="Chromosome"/>
</dbReference>
<reference evidence="2 3" key="1">
    <citation type="journal article" date="2007" name="Appl. Environ. Microbiol.">
        <title>Genome sequence of the cellulolytic gliding bacterium Cytophaga hutchinsonii.</title>
        <authorList>
            <person name="Xie G."/>
            <person name="Bruce D.C."/>
            <person name="Challacombe J.F."/>
            <person name="Chertkov O."/>
            <person name="Detter J.C."/>
            <person name="Gilna P."/>
            <person name="Han C.S."/>
            <person name="Lucas S."/>
            <person name="Misra M."/>
            <person name="Myers G.L."/>
            <person name="Richardson P."/>
            <person name="Tapia R."/>
            <person name="Thayer N."/>
            <person name="Thompson L.S."/>
            <person name="Brettin T.S."/>
            <person name="Henrissat B."/>
            <person name="Wilson D.B."/>
            <person name="McBride M.J."/>
        </authorList>
    </citation>
    <scope>NUCLEOTIDE SEQUENCE [LARGE SCALE GENOMIC DNA]</scope>
    <source>
        <strain evidence="3">ATCC 33406 / DSM 1761 / CIP 103989 / NBRC 15051 / NCIMB 9469 / D465</strain>
    </source>
</reference>
<feature type="transmembrane region" description="Helical" evidence="1">
    <location>
        <begin position="191"/>
        <end position="217"/>
    </location>
</feature>
<keyword evidence="3" id="KW-1185">Reference proteome</keyword>
<dbReference type="AlphaFoldDB" id="A0A6N4SNH6"/>
<evidence type="ECO:0000256" key="1">
    <source>
        <dbReference type="SAM" id="Phobius"/>
    </source>
</evidence>
<feature type="transmembrane region" description="Helical" evidence="1">
    <location>
        <begin position="224"/>
        <end position="243"/>
    </location>
</feature>
<keyword evidence="1" id="KW-0472">Membrane</keyword>
<name>A0A6N4SNH6_CYTH3</name>
<dbReference type="EMBL" id="CP000383">
    <property type="protein sequence ID" value="ABG57844.1"/>
    <property type="molecule type" value="Genomic_DNA"/>
</dbReference>
<proteinExistence type="predicted"/>
<dbReference type="OrthoDB" id="102112at2"/>
<accession>A0A6N4SNH6</accession>
<feature type="transmembrane region" description="Helical" evidence="1">
    <location>
        <begin position="26"/>
        <end position="44"/>
    </location>
</feature>
<dbReference type="RefSeq" id="WP_011583960.1">
    <property type="nucleotide sequence ID" value="NC_008255.1"/>
</dbReference>
<dbReference type="KEGG" id="chu:CHU_0557"/>
<feature type="transmembrane region" description="Helical" evidence="1">
    <location>
        <begin position="111"/>
        <end position="131"/>
    </location>
</feature>
<feature type="transmembrane region" description="Helical" evidence="1">
    <location>
        <begin position="249"/>
        <end position="266"/>
    </location>
</feature>
<keyword evidence="1" id="KW-0812">Transmembrane</keyword>
<evidence type="ECO:0000313" key="2">
    <source>
        <dbReference type="EMBL" id="ABG57844.1"/>
    </source>
</evidence>
<evidence type="ECO:0000313" key="3">
    <source>
        <dbReference type="Proteomes" id="UP000001822"/>
    </source>
</evidence>
<gene>
    <name evidence="2" type="ordered locus">CHU_0557</name>
</gene>
<feature type="transmembrane region" description="Helical" evidence="1">
    <location>
        <begin position="140"/>
        <end position="157"/>
    </location>
</feature>
<organism evidence="2 3">
    <name type="scientific">Cytophaga hutchinsonii (strain ATCC 33406 / DSM 1761 / CIP 103989 / NBRC 15051 / NCIMB 9469 / D465)</name>
    <dbReference type="NCBI Taxonomy" id="269798"/>
    <lineage>
        <taxon>Bacteria</taxon>
        <taxon>Pseudomonadati</taxon>
        <taxon>Bacteroidota</taxon>
        <taxon>Cytophagia</taxon>
        <taxon>Cytophagales</taxon>
        <taxon>Cytophagaceae</taxon>
        <taxon>Cytophaga</taxon>
    </lineage>
</organism>
<protein>
    <submittedName>
        <fullName evidence="2">Uncharacterized protein</fullName>
    </submittedName>
</protein>
<feature type="transmembrane region" description="Helical" evidence="1">
    <location>
        <begin position="298"/>
        <end position="317"/>
    </location>
</feature>
<keyword evidence="1" id="KW-1133">Transmembrane helix</keyword>
<sequence length="487" mass="56320">MPAYTEAEPILKTKPSVEPWKGYEKISFRIAFIFFFLLTVPTDIDYYKGWFTTDWEHLHIRDLGKLAGSSFAPFKIQENHPGEADRGSLQEKAHGFFVIQAESGNFGLASYVNWGVALLIGIFGGLLWTLLDRKPRNYQVLYYFLIVAVSYSMLIRLEGLTFSKVFPTQMPALAETQLNTNLGDFTHQKLYWIQLSFVHNYETFIGLAELAIMLLLFFRKTRALGAAMALFMIGNIAIANHVYDGGIHLAAAFYALGGTFVLWRYIPEIWNLLVNEKDTAPQVYYFPFEKKWQQYLRIGLKTAVFGLFFLTSGYLHWHNYKTDSYKVPSRPGLANSRGVYQVSEFKVNNKVIPYSPIDSIRWQTVTFEKWSTISFAVNNTFRIHGEAGRGKQFKDVDRTYESAGTGGGRRHYYYEADTVKQTLHLFNKNKVYKEEELFFTYERPTDTRIVLRGQNEFKDSVYVVLDKVTDKIYPLYEARNESAVWIP</sequence>